<feature type="transmembrane region" description="Helical" evidence="1">
    <location>
        <begin position="35"/>
        <end position="53"/>
    </location>
</feature>
<accession>A0AAD3TTN0</accession>
<name>A0AAD3TTN0_9TREE</name>
<reference evidence="2" key="2">
    <citation type="submission" date="2023-06" db="EMBL/GenBank/DDBJ databases">
        <authorList>
            <person name="Kobayashi Y."/>
            <person name="Kayamori A."/>
            <person name="Aoki K."/>
            <person name="Shiwa Y."/>
            <person name="Fujita N."/>
            <person name="Sugita T."/>
            <person name="Iwasaki W."/>
            <person name="Tanaka N."/>
            <person name="Takashima M."/>
        </authorList>
    </citation>
    <scope>NUCLEOTIDE SEQUENCE</scope>
    <source>
        <strain evidence="2">HIS016</strain>
    </source>
</reference>
<evidence type="ECO:0000256" key="1">
    <source>
        <dbReference type="SAM" id="Phobius"/>
    </source>
</evidence>
<dbReference type="Proteomes" id="UP001222932">
    <property type="component" value="Unassembled WGS sequence"/>
</dbReference>
<comment type="caution">
    <text evidence="2">The sequence shown here is derived from an EMBL/GenBank/DDBJ whole genome shotgun (WGS) entry which is preliminary data.</text>
</comment>
<dbReference type="EMBL" id="BTCM01000003">
    <property type="protein sequence ID" value="GMK56322.1"/>
    <property type="molecule type" value="Genomic_DNA"/>
</dbReference>
<evidence type="ECO:0000313" key="2">
    <source>
        <dbReference type="EMBL" id="GMK56322.1"/>
    </source>
</evidence>
<keyword evidence="1" id="KW-1133">Transmembrane helix</keyword>
<keyword evidence="3" id="KW-1185">Reference proteome</keyword>
<dbReference type="PANTHER" id="PTHR39218">
    <property type="entry name" value="OXIDOREDUCTASE 14 KDA SUBUNIT, PUTATIVE (AFU_ORTHOLOGUE AFUA_1G12110)-RELATED"/>
    <property type="match status" value="1"/>
</dbReference>
<keyword evidence="1" id="KW-0472">Membrane</keyword>
<evidence type="ECO:0000313" key="3">
    <source>
        <dbReference type="Proteomes" id="UP001222932"/>
    </source>
</evidence>
<protein>
    <submittedName>
        <fullName evidence="2">Uncharacterized protein</fullName>
    </submittedName>
</protein>
<sequence length="79" mass="8752">MSLLANIIGFSAFGFGARCFQLGIQKRNIFSHPEGHIAAAAIFGTFGYFLYYTEQRQNEQIAHKRKVLEANRAGEAVSA</sequence>
<proteinExistence type="predicted"/>
<keyword evidence="1" id="KW-0812">Transmembrane</keyword>
<organism evidence="2 3">
    <name type="scientific">Cutaneotrichosporon spelunceum</name>
    <dbReference type="NCBI Taxonomy" id="1672016"/>
    <lineage>
        <taxon>Eukaryota</taxon>
        <taxon>Fungi</taxon>
        <taxon>Dikarya</taxon>
        <taxon>Basidiomycota</taxon>
        <taxon>Agaricomycotina</taxon>
        <taxon>Tremellomycetes</taxon>
        <taxon>Trichosporonales</taxon>
        <taxon>Trichosporonaceae</taxon>
        <taxon>Cutaneotrichosporon</taxon>
    </lineage>
</organism>
<gene>
    <name evidence="2" type="ORF">CspeluHIS016_0301620</name>
</gene>
<dbReference type="PANTHER" id="PTHR39218:SF1">
    <property type="entry name" value="OXIDOREDUCTASE 14 KDA SUBUNIT, PUTATIVE (AFU_ORTHOLOGUE AFUA_1G12110)-RELATED"/>
    <property type="match status" value="1"/>
</dbReference>
<reference evidence="2" key="1">
    <citation type="journal article" date="2023" name="BMC Genomics">
        <title>Chromosome-level genome assemblies of Cutaneotrichosporon spp. (Trichosporonales, Basidiomycota) reveal imbalanced evolution between nucleotide sequences and chromosome synteny.</title>
        <authorList>
            <person name="Kobayashi Y."/>
            <person name="Kayamori A."/>
            <person name="Aoki K."/>
            <person name="Shiwa Y."/>
            <person name="Matsutani M."/>
            <person name="Fujita N."/>
            <person name="Sugita T."/>
            <person name="Iwasaki W."/>
            <person name="Tanaka N."/>
            <person name="Takashima M."/>
        </authorList>
    </citation>
    <scope>NUCLEOTIDE SEQUENCE</scope>
    <source>
        <strain evidence="2">HIS016</strain>
    </source>
</reference>
<dbReference type="AlphaFoldDB" id="A0AAD3TTN0"/>